<reference evidence="1 2" key="1">
    <citation type="journal article" date="2019" name="Nat. Ecol. Evol.">
        <title>Megaphylogeny resolves global patterns of mushroom evolution.</title>
        <authorList>
            <person name="Varga T."/>
            <person name="Krizsan K."/>
            <person name="Foldi C."/>
            <person name="Dima B."/>
            <person name="Sanchez-Garcia M."/>
            <person name="Sanchez-Ramirez S."/>
            <person name="Szollosi G.J."/>
            <person name="Szarkandi J.G."/>
            <person name="Papp V."/>
            <person name="Albert L."/>
            <person name="Andreopoulos W."/>
            <person name="Angelini C."/>
            <person name="Antonin V."/>
            <person name="Barry K.W."/>
            <person name="Bougher N.L."/>
            <person name="Buchanan P."/>
            <person name="Buyck B."/>
            <person name="Bense V."/>
            <person name="Catcheside P."/>
            <person name="Chovatia M."/>
            <person name="Cooper J."/>
            <person name="Damon W."/>
            <person name="Desjardin D."/>
            <person name="Finy P."/>
            <person name="Geml J."/>
            <person name="Haridas S."/>
            <person name="Hughes K."/>
            <person name="Justo A."/>
            <person name="Karasinski D."/>
            <person name="Kautmanova I."/>
            <person name="Kiss B."/>
            <person name="Kocsube S."/>
            <person name="Kotiranta H."/>
            <person name="LaButti K.M."/>
            <person name="Lechner B.E."/>
            <person name="Liimatainen K."/>
            <person name="Lipzen A."/>
            <person name="Lukacs Z."/>
            <person name="Mihaltcheva S."/>
            <person name="Morgado L.N."/>
            <person name="Niskanen T."/>
            <person name="Noordeloos M.E."/>
            <person name="Ohm R.A."/>
            <person name="Ortiz-Santana B."/>
            <person name="Ovrebo C."/>
            <person name="Racz N."/>
            <person name="Riley R."/>
            <person name="Savchenko A."/>
            <person name="Shiryaev A."/>
            <person name="Soop K."/>
            <person name="Spirin V."/>
            <person name="Szebenyi C."/>
            <person name="Tomsovsky M."/>
            <person name="Tulloss R.E."/>
            <person name="Uehling J."/>
            <person name="Grigoriev I.V."/>
            <person name="Vagvolgyi C."/>
            <person name="Papp T."/>
            <person name="Martin F.M."/>
            <person name="Miettinen O."/>
            <person name="Hibbett D.S."/>
            <person name="Nagy L.G."/>
        </authorList>
    </citation>
    <scope>NUCLEOTIDE SEQUENCE [LARGE SCALE GENOMIC DNA]</scope>
    <source>
        <strain evidence="1 2">CBS 962.96</strain>
    </source>
</reference>
<proteinExistence type="predicted"/>
<evidence type="ECO:0000313" key="1">
    <source>
        <dbReference type="EMBL" id="THU94432.1"/>
    </source>
</evidence>
<dbReference type="EMBL" id="ML179224">
    <property type="protein sequence ID" value="THU94432.1"/>
    <property type="molecule type" value="Genomic_DNA"/>
</dbReference>
<dbReference type="Proteomes" id="UP000297245">
    <property type="component" value="Unassembled WGS sequence"/>
</dbReference>
<keyword evidence="2" id="KW-1185">Reference proteome</keyword>
<evidence type="ECO:0000313" key="2">
    <source>
        <dbReference type="Proteomes" id="UP000297245"/>
    </source>
</evidence>
<name>A0A4S8LXM6_DENBC</name>
<dbReference type="AlphaFoldDB" id="A0A4S8LXM6"/>
<protein>
    <submittedName>
        <fullName evidence="1">Uncharacterized protein</fullName>
    </submittedName>
</protein>
<organism evidence="1 2">
    <name type="scientific">Dendrothele bispora (strain CBS 962.96)</name>
    <dbReference type="NCBI Taxonomy" id="1314807"/>
    <lineage>
        <taxon>Eukaryota</taxon>
        <taxon>Fungi</taxon>
        <taxon>Dikarya</taxon>
        <taxon>Basidiomycota</taxon>
        <taxon>Agaricomycotina</taxon>
        <taxon>Agaricomycetes</taxon>
        <taxon>Agaricomycetidae</taxon>
        <taxon>Agaricales</taxon>
        <taxon>Agaricales incertae sedis</taxon>
        <taxon>Dendrothele</taxon>
    </lineage>
</organism>
<accession>A0A4S8LXM6</accession>
<gene>
    <name evidence="1" type="ORF">K435DRAFT_798932</name>
</gene>
<sequence>MSKPYSLFIVNNLPSTFFTLLYGIELCDRIRENSITDNYSHYHCRGQTHLILPHHAVFSVLPTPFQALKLSRYHSKALQLYLPSAAPFPTDPGTKLSTQYSVNHQSIHCGLVRSSNEPSYNAESF</sequence>